<dbReference type="Proteomes" id="UP000184048">
    <property type="component" value="Unassembled WGS sequence"/>
</dbReference>
<keyword evidence="2" id="KW-1185">Reference proteome</keyword>
<evidence type="ECO:0000313" key="2">
    <source>
        <dbReference type="Proteomes" id="UP000184048"/>
    </source>
</evidence>
<evidence type="ECO:0000313" key="1">
    <source>
        <dbReference type="EMBL" id="SHF01752.1"/>
    </source>
</evidence>
<gene>
    <name evidence="1" type="ORF">SAMN02745131_01628</name>
</gene>
<dbReference type="EMBL" id="FQUU01000005">
    <property type="protein sequence ID" value="SHF01752.1"/>
    <property type="molecule type" value="Genomic_DNA"/>
</dbReference>
<proteinExistence type="predicted"/>
<reference evidence="1 2" key="1">
    <citation type="submission" date="2016-11" db="EMBL/GenBank/DDBJ databases">
        <authorList>
            <person name="Jaros S."/>
            <person name="Januszkiewicz K."/>
            <person name="Wedrychowicz H."/>
        </authorList>
    </citation>
    <scope>NUCLEOTIDE SEQUENCE [LARGE SCALE GENOMIC DNA]</scope>
    <source>
        <strain evidence="1 2">DSM 18119</strain>
    </source>
</reference>
<protein>
    <submittedName>
        <fullName evidence="1">Uncharacterized protein</fullName>
    </submittedName>
</protein>
<organism evidence="1 2">
    <name type="scientific">Flavisolibacter ginsengisoli DSM 18119</name>
    <dbReference type="NCBI Taxonomy" id="1121884"/>
    <lineage>
        <taxon>Bacteria</taxon>
        <taxon>Pseudomonadati</taxon>
        <taxon>Bacteroidota</taxon>
        <taxon>Chitinophagia</taxon>
        <taxon>Chitinophagales</taxon>
        <taxon>Chitinophagaceae</taxon>
        <taxon>Flavisolibacter</taxon>
    </lineage>
</organism>
<dbReference type="RefSeq" id="WP_072834831.1">
    <property type="nucleotide sequence ID" value="NZ_FQUU01000005.1"/>
</dbReference>
<dbReference type="OrthoDB" id="677341at2"/>
<accession>A0A1M4Y8G3</accession>
<sequence length="76" mass="9082">MEDLFSTQLDVNHQNITYHVIFDKERYTFIPQGAKTAVEPFSFVREQDEWHVTELLDPTLKAQAIEALDRYLFRQH</sequence>
<dbReference type="STRING" id="1121884.SAMN02745131_01628"/>
<name>A0A1M4Y8G3_9BACT</name>
<dbReference type="AlphaFoldDB" id="A0A1M4Y8G3"/>